<organism evidence="1 2">
    <name type="scientific">Phytomonospora endophytica</name>
    <dbReference type="NCBI Taxonomy" id="714109"/>
    <lineage>
        <taxon>Bacteria</taxon>
        <taxon>Bacillati</taxon>
        <taxon>Actinomycetota</taxon>
        <taxon>Actinomycetes</taxon>
        <taxon>Micromonosporales</taxon>
        <taxon>Micromonosporaceae</taxon>
        <taxon>Phytomonospora</taxon>
    </lineage>
</organism>
<dbReference type="EMBL" id="JACHGT010000010">
    <property type="protein sequence ID" value="MBB6036902.1"/>
    <property type="molecule type" value="Genomic_DNA"/>
</dbReference>
<name>A0A841FTN1_9ACTN</name>
<dbReference type="AlphaFoldDB" id="A0A841FTN1"/>
<accession>A0A841FTN1</accession>
<comment type="caution">
    <text evidence="1">The sequence shown here is derived from an EMBL/GenBank/DDBJ whole genome shotgun (WGS) entry which is preliminary data.</text>
</comment>
<gene>
    <name evidence="1" type="ORF">HNR73_004775</name>
</gene>
<protein>
    <submittedName>
        <fullName evidence="1">Uncharacterized protein</fullName>
    </submittedName>
</protein>
<evidence type="ECO:0000313" key="1">
    <source>
        <dbReference type="EMBL" id="MBB6036902.1"/>
    </source>
</evidence>
<keyword evidence="2" id="KW-1185">Reference proteome</keyword>
<proteinExistence type="predicted"/>
<dbReference type="RefSeq" id="WP_184789733.1">
    <property type="nucleotide sequence ID" value="NZ_BONT01000056.1"/>
</dbReference>
<sequence length="84" mass="9667">MARRIAIDRGRWIVLERWRGGAGEDAPSLQICQVEGGGFLVVYYAGERMWGRAFTMRREAAEHAERIRKWATTRGVTWTDATVR</sequence>
<evidence type="ECO:0000313" key="2">
    <source>
        <dbReference type="Proteomes" id="UP000548476"/>
    </source>
</evidence>
<reference evidence="1 2" key="1">
    <citation type="submission" date="2020-08" db="EMBL/GenBank/DDBJ databases">
        <title>Genomic Encyclopedia of Type Strains, Phase IV (KMG-IV): sequencing the most valuable type-strain genomes for metagenomic binning, comparative biology and taxonomic classification.</title>
        <authorList>
            <person name="Goeker M."/>
        </authorList>
    </citation>
    <scope>NUCLEOTIDE SEQUENCE [LARGE SCALE GENOMIC DNA]</scope>
    <source>
        <strain evidence="1 2">YIM 65646</strain>
    </source>
</reference>
<dbReference type="Proteomes" id="UP000548476">
    <property type="component" value="Unassembled WGS sequence"/>
</dbReference>